<name>A0A512PB19_9CELL</name>
<comment type="caution">
    <text evidence="1">The sequence shown here is derived from an EMBL/GenBank/DDBJ whole genome shotgun (WGS) entry which is preliminary data.</text>
</comment>
<organism evidence="1 2">
    <name type="scientific">Cellulomonas soli</name>
    <dbReference type="NCBI Taxonomy" id="931535"/>
    <lineage>
        <taxon>Bacteria</taxon>
        <taxon>Bacillati</taxon>
        <taxon>Actinomycetota</taxon>
        <taxon>Actinomycetes</taxon>
        <taxon>Micrococcales</taxon>
        <taxon>Cellulomonadaceae</taxon>
        <taxon>Cellulomonas</taxon>
    </lineage>
</organism>
<dbReference type="PANTHER" id="PTHR37816:SF1">
    <property type="entry name" value="TOXIN"/>
    <property type="match status" value="1"/>
</dbReference>
<dbReference type="SUPFAM" id="SSF52540">
    <property type="entry name" value="P-loop containing nucleoside triphosphate hydrolases"/>
    <property type="match status" value="1"/>
</dbReference>
<dbReference type="PANTHER" id="PTHR37816">
    <property type="entry name" value="YALI0E33011P"/>
    <property type="match status" value="1"/>
</dbReference>
<dbReference type="InterPro" id="IPR052922">
    <property type="entry name" value="Cytidylate_Kinase-2"/>
</dbReference>
<sequence length="201" mass="22825">MPWQTAAVDETRAYEQSAAATACRIKVVGNCGAGKTTFARRVASRLDIPHLELDEAFWGPDWQMVDAADGRAAVRRFVSAPQAAAGWVVDGNWNQRLGDALPVDLVVWLDFSRRVVMARVVRRTLARVALRRELWHGNRERWRSLLRPEPEENIVRWAWTQHDAYRDRYLALMAEGTVPVLRLTSPRAARRWLDALPGSTA</sequence>
<proteinExistence type="predicted"/>
<gene>
    <name evidence="1" type="ORF">CSO01_11190</name>
</gene>
<reference evidence="1 2" key="1">
    <citation type="submission" date="2019-07" db="EMBL/GenBank/DDBJ databases">
        <title>Whole genome shotgun sequence of Cellulomonas soli NBRC 109434.</title>
        <authorList>
            <person name="Hosoyama A."/>
            <person name="Uohara A."/>
            <person name="Ohji S."/>
            <person name="Ichikawa N."/>
        </authorList>
    </citation>
    <scope>NUCLEOTIDE SEQUENCE [LARGE SCALE GENOMIC DNA]</scope>
    <source>
        <strain evidence="1 2">NBRC 109434</strain>
    </source>
</reference>
<dbReference type="InterPro" id="IPR027417">
    <property type="entry name" value="P-loop_NTPase"/>
</dbReference>
<accession>A0A512PB19</accession>
<keyword evidence="2" id="KW-1185">Reference proteome</keyword>
<evidence type="ECO:0000313" key="2">
    <source>
        <dbReference type="Proteomes" id="UP000321798"/>
    </source>
</evidence>
<protein>
    <recommendedName>
        <fullName evidence="3">Adenylate kinase</fullName>
    </recommendedName>
</protein>
<evidence type="ECO:0000313" key="1">
    <source>
        <dbReference type="EMBL" id="GEP68404.1"/>
    </source>
</evidence>
<dbReference type="Proteomes" id="UP000321798">
    <property type="component" value="Unassembled WGS sequence"/>
</dbReference>
<evidence type="ECO:0008006" key="3">
    <source>
        <dbReference type="Google" id="ProtNLM"/>
    </source>
</evidence>
<dbReference type="Gene3D" id="3.40.50.300">
    <property type="entry name" value="P-loop containing nucleotide triphosphate hydrolases"/>
    <property type="match status" value="1"/>
</dbReference>
<dbReference type="EMBL" id="BKAL01000003">
    <property type="protein sequence ID" value="GEP68404.1"/>
    <property type="molecule type" value="Genomic_DNA"/>
</dbReference>
<dbReference type="AlphaFoldDB" id="A0A512PB19"/>